<dbReference type="PANTHER" id="PTHR43000">
    <property type="entry name" value="DTDP-D-GLUCOSE 4,6-DEHYDRATASE-RELATED"/>
    <property type="match status" value="1"/>
</dbReference>
<dbReference type="RefSeq" id="WP_140010001.1">
    <property type="nucleotide sequence ID" value="NZ_JBHMDG010000026.1"/>
</dbReference>
<dbReference type="Pfam" id="PF01370">
    <property type="entry name" value="Epimerase"/>
    <property type="match status" value="1"/>
</dbReference>
<dbReference type="InterPro" id="IPR001509">
    <property type="entry name" value="Epimerase_deHydtase"/>
</dbReference>
<evidence type="ECO:0000256" key="1">
    <source>
        <dbReference type="ARBA" id="ARBA00007637"/>
    </source>
</evidence>
<dbReference type="Gene3D" id="3.40.50.720">
    <property type="entry name" value="NAD(P)-binding Rossmann-like Domain"/>
    <property type="match status" value="1"/>
</dbReference>
<proteinExistence type="inferred from homology"/>
<evidence type="ECO:0000259" key="2">
    <source>
        <dbReference type="Pfam" id="PF01370"/>
    </source>
</evidence>
<organism evidence="3 4">
    <name type="scientific">Nocardioides plantarum</name>
    <dbReference type="NCBI Taxonomy" id="29299"/>
    <lineage>
        <taxon>Bacteria</taxon>
        <taxon>Bacillati</taxon>
        <taxon>Actinomycetota</taxon>
        <taxon>Actinomycetes</taxon>
        <taxon>Propionibacteriales</taxon>
        <taxon>Nocardioidaceae</taxon>
        <taxon>Nocardioides</taxon>
    </lineage>
</organism>
<evidence type="ECO:0000313" key="4">
    <source>
        <dbReference type="Proteomes" id="UP001589750"/>
    </source>
</evidence>
<dbReference type="EMBL" id="JBHMDG010000026">
    <property type="protein sequence ID" value="MFB9314864.1"/>
    <property type="molecule type" value="Genomic_DNA"/>
</dbReference>
<gene>
    <name evidence="3" type="ORF">ACFFRI_17530</name>
</gene>
<dbReference type="Proteomes" id="UP001589750">
    <property type="component" value="Unassembled WGS sequence"/>
</dbReference>
<dbReference type="SUPFAM" id="SSF51735">
    <property type="entry name" value="NAD(P)-binding Rossmann-fold domains"/>
    <property type="match status" value="1"/>
</dbReference>
<comment type="similarity">
    <text evidence="1">Belongs to the NAD(P)-dependent epimerase/dehydratase family.</text>
</comment>
<protein>
    <submittedName>
        <fullName evidence="3">NAD-dependent epimerase/dehydratase family protein</fullName>
    </submittedName>
</protein>
<reference evidence="3 4" key="1">
    <citation type="submission" date="2024-09" db="EMBL/GenBank/DDBJ databases">
        <authorList>
            <person name="Sun Q."/>
            <person name="Mori K."/>
        </authorList>
    </citation>
    <scope>NUCLEOTIDE SEQUENCE [LARGE SCALE GENOMIC DNA]</scope>
    <source>
        <strain evidence="3 4">JCM 9626</strain>
    </source>
</reference>
<comment type="caution">
    <text evidence="3">The sequence shown here is derived from an EMBL/GenBank/DDBJ whole genome shotgun (WGS) entry which is preliminary data.</text>
</comment>
<feature type="domain" description="NAD-dependent epimerase/dehydratase" evidence="2">
    <location>
        <begin position="5"/>
        <end position="223"/>
    </location>
</feature>
<keyword evidence="4" id="KW-1185">Reference proteome</keyword>
<accession>A0ABV5KDP9</accession>
<dbReference type="InterPro" id="IPR036291">
    <property type="entry name" value="NAD(P)-bd_dom_sf"/>
</dbReference>
<sequence length="342" mass="37202">MTDVALVTGGSGYFGSILVEQLLRSGLEVRVLDVVDATDRPSDVRLFRADVRDQDQVRRAMAGVDLVFHNVAQVPLARDRDLFESVNVHGTAVVLEESERAGVTKVVHTSSSAVFGVPESNPVTRATVPRPVEAYGQAKLDAELLCRAATTRGLDVSVVRPRTILGHGRLGIFGILFDWIADGRGVPVLGDGSNVYQFVHAEDLASACLLAARRPGPAVYNIGAEEFGTMAEAVGHLCDHAGTGARVRPLPVAATSKAMELSSRLGLTPFAPYHWIMYSKSMWFDVTPAIDELGWHARWSTDAMFQSSYEWFLEHRGTEQASGSAHRRSAKQGLLRLAKRVL</sequence>
<evidence type="ECO:0000313" key="3">
    <source>
        <dbReference type="EMBL" id="MFB9314864.1"/>
    </source>
</evidence>
<name>A0ABV5KDP9_9ACTN</name>